<feature type="chain" id="PRO_5043124960" evidence="1">
    <location>
        <begin position="20"/>
        <end position="190"/>
    </location>
</feature>
<dbReference type="EMBL" id="UYSL01019851">
    <property type="protein sequence ID" value="VDL70621.1"/>
    <property type="molecule type" value="Genomic_DNA"/>
</dbReference>
<keyword evidence="3" id="KW-1185">Reference proteome</keyword>
<feature type="signal peptide" evidence="1">
    <location>
        <begin position="1"/>
        <end position="19"/>
    </location>
</feature>
<dbReference type="AlphaFoldDB" id="A0A0N4XW11"/>
<evidence type="ECO:0000313" key="3">
    <source>
        <dbReference type="Proteomes" id="UP000271162"/>
    </source>
</evidence>
<organism evidence="4">
    <name type="scientific">Nippostrongylus brasiliensis</name>
    <name type="common">Rat hookworm</name>
    <dbReference type="NCBI Taxonomy" id="27835"/>
    <lineage>
        <taxon>Eukaryota</taxon>
        <taxon>Metazoa</taxon>
        <taxon>Ecdysozoa</taxon>
        <taxon>Nematoda</taxon>
        <taxon>Chromadorea</taxon>
        <taxon>Rhabditida</taxon>
        <taxon>Rhabditina</taxon>
        <taxon>Rhabditomorpha</taxon>
        <taxon>Strongyloidea</taxon>
        <taxon>Heligmosomidae</taxon>
        <taxon>Nippostrongylus</taxon>
    </lineage>
</organism>
<gene>
    <name evidence="2" type="ORF">NBR_LOCUS7032</name>
</gene>
<keyword evidence="1" id="KW-0732">Signal</keyword>
<accession>A0A0N4XW11</accession>
<reference evidence="4" key="1">
    <citation type="submission" date="2017-02" db="UniProtKB">
        <authorList>
            <consortium name="WormBaseParasite"/>
        </authorList>
    </citation>
    <scope>IDENTIFICATION</scope>
</reference>
<reference evidence="2 3" key="2">
    <citation type="submission" date="2018-11" db="EMBL/GenBank/DDBJ databases">
        <authorList>
            <consortium name="Pathogen Informatics"/>
        </authorList>
    </citation>
    <scope>NUCLEOTIDE SEQUENCE [LARGE SCALE GENOMIC DNA]</scope>
</reference>
<name>A0A0N4XW11_NIPBR</name>
<proteinExistence type="predicted"/>
<evidence type="ECO:0000313" key="2">
    <source>
        <dbReference type="EMBL" id="VDL70621.1"/>
    </source>
</evidence>
<evidence type="ECO:0000256" key="1">
    <source>
        <dbReference type="SAM" id="SignalP"/>
    </source>
</evidence>
<protein>
    <submittedName>
        <fullName evidence="4">Interleukin-34</fullName>
    </submittedName>
</protein>
<sequence>MQTAVFLLLLATAIYGTLGEDDSSKMLGQPVLRARRSDYEDAARKVAKRLWLLYYKLKALGAIKAEFPYDPFSDVEEEIKMHWDQRRLSETSLKSIMRLFRKELPKLKHTSCLGNDSRLHGLRWCPKVLHKLRDVVLQIYLLHSAVTESHRLGLYMDQLDFDVFENAIHDSTLRIEILERLENMLDELLA</sequence>
<evidence type="ECO:0000313" key="4">
    <source>
        <dbReference type="WBParaSite" id="NBR_0000703101-mRNA-1"/>
    </source>
</evidence>
<dbReference type="Proteomes" id="UP000271162">
    <property type="component" value="Unassembled WGS sequence"/>
</dbReference>
<dbReference type="WBParaSite" id="NBR_0000703101-mRNA-1">
    <property type="protein sequence ID" value="NBR_0000703101-mRNA-1"/>
    <property type="gene ID" value="NBR_0000703101"/>
</dbReference>